<keyword evidence="8 12" id="KW-0812">Transmembrane</keyword>
<dbReference type="PATRIC" id="fig|1565605.3.peg.689"/>
<keyword evidence="6 12" id="KW-1003">Cell membrane</keyword>
<evidence type="ECO:0000313" key="13">
    <source>
        <dbReference type="EMBL" id="AJP47751.1"/>
    </source>
</evidence>
<dbReference type="InterPro" id="IPR052075">
    <property type="entry name" value="Heme_exporter_D"/>
</dbReference>
<dbReference type="STRING" id="1565605.PG1C_03285"/>
<evidence type="ECO:0000256" key="5">
    <source>
        <dbReference type="ARBA" id="ARBA00022448"/>
    </source>
</evidence>
<dbReference type="GO" id="GO:0017004">
    <property type="term" value="P:cytochrome complex assembly"/>
    <property type="evidence" value="ECO:0007669"/>
    <property type="project" value="UniProtKB-KW"/>
</dbReference>
<dbReference type="InterPro" id="IPR007078">
    <property type="entry name" value="Haem_export_protD_CcmD"/>
</dbReference>
<reference evidence="13 14" key="1">
    <citation type="journal article" date="2015" name="Genome Announc.">
        <title>Complete Genome Sequence of a Novel Bacterium within the Family Rhodocyclaceae That Degrades Polycyclic Aromatic Hydrocarbons.</title>
        <authorList>
            <person name="Singleton D.R."/>
            <person name="Dickey A.N."/>
            <person name="Scholl E.H."/>
            <person name="Wright F.A."/>
            <person name="Aitken M.D."/>
        </authorList>
    </citation>
    <scope>NUCLEOTIDE SEQUENCE [LARGE SCALE GENOMIC DNA]</scope>
    <source>
        <strain evidence="14">PG1-Ca6</strain>
    </source>
</reference>
<dbReference type="NCBIfam" id="TIGR03141">
    <property type="entry name" value="cytochro_ccmD"/>
    <property type="match status" value="1"/>
</dbReference>
<dbReference type="KEGG" id="rbu:PG1C_03285"/>
<evidence type="ECO:0000256" key="8">
    <source>
        <dbReference type="ARBA" id="ARBA00022692"/>
    </source>
</evidence>
<name>A0A0C5JK54_9PROT</name>
<dbReference type="GO" id="GO:1903607">
    <property type="term" value="P:cytochrome c biosynthetic process"/>
    <property type="evidence" value="ECO:0007669"/>
    <property type="project" value="TreeGrafter"/>
</dbReference>
<dbReference type="PANTHER" id="PTHR37531:SF1">
    <property type="entry name" value="HEME EXPORTER PROTEIN D"/>
    <property type="match status" value="1"/>
</dbReference>
<evidence type="ECO:0000256" key="6">
    <source>
        <dbReference type="ARBA" id="ARBA00022475"/>
    </source>
</evidence>
<dbReference type="EMBL" id="CP010554">
    <property type="protein sequence ID" value="AJP47751.1"/>
    <property type="molecule type" value="Genomic_DNA"/>
</dbReference>
<keyword evidence="9 12" id="KW-0201">Cytochrome c-type biogenesis</keyword>
<evidence type="ECO:0000256" key="4">
    <source>
        <dbReference type="ARBA" id="ARBA00016461"/>
    </source>
</evidence>
<keyword evidence="7 12" id="KW-0997">Cell inner membrane</keyword>
<evidence type="ECO:0000256" key="10">
    <source>
        <dbReference type="ARBA" id="ARBA00022989"/>
    </source>
</evidence>
<dbReference type="Pfam" id="PF04995">
    <property type="entry name" value="CcmD"/>
    <property type="match status" value="1"/>
</dbReference>
<dbReference type="HOGENOM" id="CLU_180892_2_0_4"/>
<evidence type="ECO:0000256" key="3">
    <source>
        <dbReference type="ARBA" id="ARBA00008741"/>
    </source>
</evidence>
<evidence type="ECO:0000256" key="12">
    <source>
        <dbReference type="RuleBase" id="RU363101"/>
    </source>
</evidence>
<comment type="similarity">
    <text evidence="3 12">Belongs to the CcmD/CycX/HelD family.</text>
</comment>
<evidence type="ECO:0000256" key="11">
    <source>
        <dbReference type="ARBA" id="ARBA00023136"/>
    </source>
</evidence>
<keyword evidence="14" id="KW-1185">Reference proteome</keyword>
<proteinExistence type="inferred from homology"/>
<keyword evidence="11 12" id="KW-0472">Membrane</keyword>
<comment type="subcellular location">
    <subcellularLocation>
        <location evidence="2 12">Cell inner membrane</location>
        <topology evidence="2 12">Single-pass membrane protein</topology>
    </subcellularLocation>
</comment>
<evidence type="ECO:0000256" key="9">
    <source>
        <dbReference type="ARBA" id="ARBA00022748"/>
    </source>
</evidence>
<comment type="function">
    <text evidence="1 12">Required for the export of heme to the periplasm for the biogenesis of c-type cytochromes.</text>
</comment>
<evidence type="ECO:0000256" key="1">
    <source>
        <dbReference type="ARBA" id="ARBA00002442"/>
    </source>
</evidence>
<gene>
    <name evidence="13" type="ORF">PG1C_03285</name>
</gene>
<evidence type="ECO:0000256" key="2">
    <source>
        <dbReference type="ARBA" id="ARBA00004377"/>
    </source>
</evidence>
<evidence type="ECO:0000256" key="7">
    <source>
        <dbReference type="ARBA" id="ARBA00022519"/>
    </source>
</evidence>
<evidence type="ECO:0000313" key="14">
    <source>
        <dbReference type="Proteomes" id="UP000061603"/>
    </source>
</evidence>
<dbReference type="PANTHER" id="PTHR37531">
    <property type="entry name" value="HEME EXPORTER PROTEIN D"/>
    <property type="match status" value="1"/>
</dbReference>
<sequence>MQWNSIGEFFAMGGYALYVWSSFGACAWLMVAEPFLVRQRLNDVRRDLARERLADKLDGNLDSTRNETPS</sequence>
<keyword evidence="10 12" id="KW-1133">Transmembrane helix</keyword>
<dbReference type="AlphaFoldDB" id="A0A0C5JK54"/>
<dbReference type="Proteomes" id="UP000061603">
    <property type="component" value="Chromosome"/>
</dbReference>
<keyword evidence="5 12" id="KW-0813">Transport</keyword>
<protein>
    <recommendedName>
        <fullName evidence="4 12">Heme exporter protein D</fullName>
    </recommendedName>
</protein>
<organism evidence="13 14">
    <name type="scientific">Rugosibacter aromaticivorans</name>
    <dbReference type="NCBI Taxonomy" id="1565605"/>
    <lineage>
        <taxon>Bacteria</taxon>
        <taxon>Pseudomonadati</taxon>
        <taxon>Pseudomonadota</taxon>
        <taxon>Betaproteobacteria</taxon>
        <taxon>Nitrosomonadales</taxon>
        <taxon>Sterolibacteriaceae</taxon>
        <taxon>Rugosibacter</taxon>
    </lineage>
</organism>
<dbReference type="RefSeq" id="WP_202636013.1">
    <property type="nucleotide sequence ID" value="NZ_CP010554.1"/>
</dbReference>
<dbReference type="GO" id="GO:0005886">
    <property type="term" value="C:plasma membrane"/>
    <property type="evidence" value="ECO:0007669"/>
    <property type="project" value="UniProtKB-SubCell"/>
</dbReference>
<accession>A0A0C5JK54</accession>
<feature type="transmembrane region" description="Helical" evidence="12">
    <location>
        <begin position="15"/>
        <end position="36"/>
    </location>
</feature>
<dbReference type="GO" id="GO:0015886">
    <property type="term" value="P:heme transport"/>
    <property type="evidence" value="ECO:0007669"/>
    <property type="project" value="InterPro"/>
</dbReference>